<organism evidence="1 2">
    <name type="scientific">Botrytis fragariae</name>
    <dbReference type="NCBI Taxonomy" id="1964551"/>
    <lineage>
        <taxon>Eukaryota</taxon>
        <taxon>Fungi</taxon>
        <taxon>Dikarya</taxon>
        <taxon>Ascomycota</taxon>
        <taxon>Pezizomycotina</taxon>
        <taxon>Leotiomycetes</taxon>
        <taxon>Helotiales</taxon>
        <taxon>Sclerotiniaceae</taxon>
        <taxon>Botrytis</taxon>
    </lineage>
</organism>
<name>A0A8H6ENL8_9HELO</name>
<gene>
    <name evidence="1" type="ORF">Bfra_001174</name>
</gene>
<protein>
    <submittedName>
        <fullName evidence="1">Uncharacterized protein</fullName>
    </submittedName>
</protein>
<sequence length="65" mass="7385">MLKMMRAMCHCRQEKYYDTEALIFKAADHNCPALVLTDQLHFASTHGVSCLLFHDTISKIGEIVS</sequence>
<comment type="caution">
    <text evidence="1">The sequence shown here is derived from an EMBL/GenBank/DDBJ whole genome shotgun (WGS) entry which is preliminary data.</text>
</comment>
<accession>A0A8H6ENL8</accession>
<keyword evidence="2" id="KW-1185">Reference proteome</keyword>
<dbReference type="EMBL" id="JABFCT010000002">
    <property type="protein sequence ID" value="KAF5879001.1"/>
    <property type="molecule type" value="Genomic_DNA"/>
</dbReference>
<dbReference type="RefSeq" id="XP_037197945.1">
    <property type="nucleotide sequence ID" value="XM_037331612.1"/>
</dbReference>
<evidence type="ECO:0000313" key="1">
    <source>
        <dbReference type="EMBL" id="KAF5879001.1"/>
    </source>
</evidence>
<dbReference type="Proteomes" id="UP000531561">
    <property type="component" value="Unassembled WGS sequence"/>
</dbReference>
<dbReference type="AlphaFoldDB" id="A0A8H6ENL8"/>
<proteinExistence type="predicted"/>
<dbReference type="GeneID" id="59255304"/>
<evidence type="ECO:0000313" key="2">
    <source>
        <dbReference type="Proteomes" id="UP000531561"/>
    </source>
</evidence>
<reference evidence="1 2" key="1">
    <citation type="journal article" date="2020" name="Phytopathology">
        <title>A high-quality genome resource of Botrytis fragariae, a new and rapidly spreading fungal pathogen causing strawberry gray mold in the U.S.A.</title>
        <authorList>
            <person name="Wu Y."/>
            <person name="Saski C.A."/>
            <person name="Schnabel G."/>
            <person name="Xiao S."/>
            <person name="Hu M."/>
        </authorList>
    </citation>
    <scope>NUCLEOTIDE SEQUENCE [LARGE SCALE GENOMIC DNA]</scope>
    <source>
        <strain evidence="1 2">BVB16</strain>
    </source>
</reference>